<dbReference type="EMBL" id="JAUSZT010000002">
    <property type="protein sequence ID" value="MDQ0996048.1"/>
    <property type="molecule type" value="Genomic_DNA"/>
</dbReference>
<keyword evidence="5" id="KW-0067">ATP-binding</keyword>
<dbReference type="InterPro" id="IPR003439">
    <property type="entry name" value="ABC_transporter-like_ATP-bd"/>
</dbReference>
<dbReference type="InterPro" id="IPR003593">
    <property type="entry name" value="AAA+_ATPase"/>
</dbReference>
<evidence type="ECO:0000256" key="4">
    <source>
        <dbReference type="ARBA" id="ARBA00022741"/>
    </source>
</evidence>
<dbReference type="Proteomes" id="UP001237780">
    <property type="component" value="Unassembled WGS sequence"/>
</dbReference>
<comment type="subcellular location">
    <subcellularLocation>
        <location evidence="1">Cell inner membrane</location>
        <topology evidence="1">Peripheral membrane protein</topology>
    </subcellularLocation>
</comment>
<evidence type="ECO:0000256" key="3">
    <source>
        <dbReference type="ARBA" id="ARBA00022448"/>
    </source>
</evidence>
<dbReference type="InterPro" id="IPR027417">
    <property type="entry name" value="P-loop_NTPase"/>
</dbReference>
<accession>A0ABU0S5L4</accession>
<dbReference type="InterPro" id="IPR050319">
    <property type="entry name" value="ABC_transp_ATP-bind"/>
</dbReference>
<evidence type="ECO:0000313" key="8">
    <source>
        <dbReference type="Proteomes" id="UP001237780"/>
    </source>
</evidence>
<comment type="caution">
    <text evidence="7">The sequence shown here is derived from an EMBL/GenBank/DDBJ whole genome shotgun (WGS) entry which is preliminary data.</text>
</comment>
<dbReference type="PROSITE" id="PS50893">
    <property type="entry name" value="ABC_TRANSPORTER_2"/>
    <property type="match status" value="1"/>
</dbReference>
<dbReference type="SMART" id="SM00382">
    <property type="entry name" value="AAA"/>
    <property type="match status" value="2"/>
</dbReference>
<evidence type="ECO:0000259" key="6">
    <source>
        <dbReference type="PROSITE" id="PS50893"/>
    </source>
</evidence>
<name>A0ABU0S5L4_9HYPH</name>
<dbReference type="Pfam" id="PF08352">
    <property type="entry name" value="oligo_HPY"/>
    <property type="match status" value="1"/>
</dbReference>
<dbReference type="Gene3D" id="3.40.50.300">
    <property type="entry name" value="P-loop containing nucleotide triphosphate hydrolases"/>
    <property type="match status" value="2"/>
</dbReference>
<dbReference type="SUPFAM" id="SSF52540">
    <property type="entry name" value="P-loop containing nucleoside triphosphate hydrolases"/>
    <property type="match status" value="2"/>
</dbReference>
<evidence type="ECO:0000256" key="2">
    <source>
        <dbReference type="ARBA" id="ARBA00005417"/>
    </source>
</evidence>
<comment type="similarity">
    <text evidence="2">Belongs to the ABC transporter superfamily.</text>
</comment>
<dbReference type="CDD" id="cd03257">
    <property type="entry name" value="ABC_NikE_OppD_transporters"/>
    <property type="match status" value="1"/>
</dbReference>
<keyword evidence="8" id="KW-1185">Reference proteome</keyword>
<proteinExistence type="inferred from homology"/>
<dbReference type="PROSITE" id="PS00211">
    <property type="entry name" value="ABC_TRANSPORTER_1"/>
    <property type="match status" value="1"/>
</dbReference>
<dbReference type="InterPro" id="IPR013563">
    <property type="entry name" value="Oligopep_ABC_C"/>
</dbReference>
<protein>
    <submittedName>
        <fullName evidence="7">ABC-type microcin C transport system duplicated ATPase subunit YejF</fullName>
    </submittedName>
</protein>
<gene>
    <name evidence="7" type="ORF">QFZ34_001225</name>
</gene>
<dbReference type="PANTHER" id="PTHR43776:SF7">
    <property type="entry name" value="D,D-DIPEPTIDE TRANSPORT ATP-BINDING PROTEIN DDPF-RELATED"/>
    <property type="match status" value="1"/>
</dbReference>
<reference evidence="7 8" key="1">
    <citation type="submission" date="2023-07" db="EMBL/GenBank/DDBJ databases">
        <title>Comparative genomics of wheat-associated soil bacteria to identify genetic determinants of phenazine resistance.</title>
        <authorList>
            <person name="Mouncey N."/>
        </authorList>
    </citation>
    <scope>NUCLEOTIDE SEQUENCE [LARGE SCALE GENOMIC DNA]</scope>
    <source>
        <strain evidence="7 8">W4I11</strain>
    </source>
</reference>
<dbReference type="PANTHER" id="PTHR43776">
    <property type="entry name" value="TRANSPORT ATP-BINDING PROTEIN"/>
    <property type="match status" value="1"/>
</dbReference>
<feature type="domain" description="ABC transporter" evidence="6">
    <location>
        <begin position="2"/>
        <end position="186"/>
    </location>
</feature>
<dbReference type="Pfam" id="PF00005">
    <property type="entry name" value="ABC_tran"/>
    <property type="match status" value="2"/>
</dbReference>
<sequence>MFDGINLSNLDEEERRALNGRRIAMIFQDPLAYLNPVYTVGRQIAEVFESHSEHGRGSVRDKVVQLMQRVGIPEPEKRIDHYPHQFSGGQRQRVMIAMAIALKPDILIADEPTTALDVSVQAQILDLLRDLQRETGMAMIMITHDLEVAAAMADRIIVMNGGKVVESGNAEEVFTSPGHAYTRRLMAAVPQRDPGRQRVSTAVKGDVLLQVENLSKHYMLTSGLFMPKREFRAVDDVSFVLRRGQTVGIVGESGSGKSSIARMLLRLNDPTSGRALFAGEDIFQLEGKALNGFRRRVQMVFQDPFGSMNPRMNVRAIICEPLVIHPGHPAAFALE</sequence>
<evidence type="ECO:0000313" key="7">
    <source>
        <dbReference type="EMBL" id="MDQ0996048.1"/>
    </source>
</evidence>
<organism evidence="7 8">
    <name type="scientific">Phyllobacterium ifriqiyense</name>
    <dbReference type="NCBI Taxonomy" id="314238"/>
    <lineage>
        <taxon>Bacteria</taxon>
        <taxon>Pseudomonadati</taxon>
        <taxon>Pseudomonadota</taxon>
        <taxon>Alphaproteobacteria</taxon>
        <taxon>Hyphomicrobiales</taxon>
        <taxon>Phyllobacteriaceae</taxon>
        <taxon>Phyllobacterium</taxon>
    </lineage>
</organism>
<evidence type="ECO:0000256" key="5">
    <source>
        <dbReference type="ARBA" id="ARBA00022840"/>
    </source>
</evidence>
<evidence type="ECO:0000256" key="1">
    <source>
        <dbReference type="ARBA" id="ARBA00004417"/>
    </source>
</evidence>
<keyword evidence="4" id="KW-0547">Nucleotide-binding</keyword>
<dbReference type="InterPro" id="IPR017871">
    <property type="entry name" value="ABC_transporter-like_CS"/>
</dbReference>
<keyword evidence="3" id="KW-0813">Transport</keyword>